<organism evidence="1 2">
    <name type="scientific">Ambispora leptoticha</name>
    <dbReference type="NCBI Taxonomy" id="144679"/>
    <lineage>
        <taxon>Eukaryota</taxon>
        <taxon>Fungi</taxon>
        <taxon>Fungi incertae sedis</taxon>
        <taxon>Mucoromycota</taxon>
        <taxon>Glomeromycotina</taxon>
        <taxon>Glomeromycetes</taxon>
        <taxon>Archaeosporales</taxon>
        <taxon>Ambisporaceae</taxon>
        <taxon>Ambispora</taxon>
    </lineage>
</organism>
<accession>A0A9N9B8G2</accession>
<protein>
    <submittedName>
        <fullName evidence="1">11394_t:CDS:1</fullName>
    </submittedName>
</protein>
<keyword evidence="2" id="KW-1185">Reference proteome</keyword>
<dbReference type="EMBL" id="CAJVPS010001993">
    <property type="protein sequence ID" value="CAG8556895.1"/>
    <property type="molecule type" value="Genomic_DNA"/>
</dbReference>
<sequence length="80" mass="8699">SYKQDLRHVSLNGIHATGGPTKGRHVAGYVPLEEILGKFELKLISSGSSNKILKTLLHQPHKAKTQTSYTGNGFTEVKIA</sequence>
<comment type="caution">
    <text evidence="1">The sequence shown here is derived from an EMBL/GenBank/DDBJ whole genome shotgun (WGS) entry which is preliminary data.</text>
</comment>
<dbReference type="AlphaFoldDB" id="A0A9N9B8G2"/>
<feature type="non-terminal residue" evidence="1">
    <location>
        <position position="80"/>
    </location>
</feature>
<name>A0A9N9B8G2_9GLOM</name>
<reference evidence="1" key="1">
    <citation type="submission" date="2021-06" db="EMBL/GenBank/DDBJ databases">
        <authorList>
            <person name="Kallberg Y."/>
            <person name="Tangrot J."/>
            <person name="Rosling A."/>
        </authorList>
    </citation>
    <scope>NUCLEOTIDE SEQUENCE</scope>
    <source>
        <strain evidence="1">FL130A</strain>
    </source>
</reference>
<proteinExistence type="predicted"/>
<gene>
    <name evidence="1" type="ORF">ALEPTO_LOCUS6154</name>
</gene>
<dbReference type="Proteomes" id="UP000789508">
    <property type="component" value="Unassembled WGS sequence"/>
</dbReference>
<evidence type="ECO:0000313" key="2">
    <source>
        <dbReference type="Proteomes" id="UP000789508"/>
    </source>
</evidence>
<evidence type="ECO:0000313" key="1">
    <source>
        <dbReference type="EMBL" id="CAG8556895.1"/>
    </source>
</evidence>